<dbReference type="EMBL" id="JAUSQM010000001">
    <property type="protein sequence ID" value="MDP9820596.1"/>
    <property type="molecule type" value="Genomic_DNA"/>
</dbReference>
<evidence type="ECO:0008006" key="4">
    <source>
        <dbReference type="Google" id="ProtNLM"/>
    </source>
</evidence>
<dbReference type="InterPro" id="IPR023346">
    <property type="entry name" value="Lysozyme-like_dom_sf"/>
</dbReference>
<gene>
    <name evidence="2" type="ORF">J2S59_000405</name>
</gene>
<evidence type="ECO:0000313" key="2">
    <source>
        <dbReference type="EMBL" id="MDP9820596.1"/>
    </source>
</evidence>
<proteinExistence type="predicted"/>
<feature type="compositionally biased region" description="Low complexity" evidence="1">
    <location>
        <begin position="83"/>
        <end position="94"/>
    </location>
</feature>
<protein>
    <recommendedName>
        <fullName evidence="4">Lytic transglycosylase domain-containing protein</fullName>
    </recommendedName>
</protein>
<dbReference type="Proteomes" id="UP001240447">
    <property type="component" value="Unassembled WGS sequence"/>
</dbReference>
<dbReference type="RefSeq" id="WP_068124836.1">
    <property type="nucleotide sequence ID" value="NZ_CCXJ01000776.2"/>
</dbReference>
<name>A0ABT9NJK0_9ACTN</name>
<reference evidence="2 3" key="1">
    <citation type="submission" date="2023-07" db="EMBL/GenBank/DDBJ databases">
        <title>Sequencing the genomes of 1000 actinobacteria strains.</title>
        <authorList>
            <person name="Klenk H.-P."/>
        </authorList>
    </citation>
    <scope>NUCLEOTIDE SEQUENCE [LARGE SCALE GENOMIC DNA]</scope>
    <source>
        <strain evidence="2 3">GD13</strain>
    </source>
</reference>
<feature type="region of interest" description="Disordered" evidence="1">
    <location>
        <begin position="1"/>
        <end position="21"/>
    </location>
</feature>
<evidence type="ECO:0000256" key="1">
    <source>
        <dbReference type="SAM" id="MobiDB-lite"/>
    </source>
</evidence>
<keyword evidence="3" id="KW-1185">Reference proteome</keyword>
<accession>A0ABT9NJK0</accession>
<organism evidence="2 3">
    <name type="scientific">Nocardioides massiliensis</name>
    <dbReference type="NCBI Taxonomy" id="1325935"/>
    <lineage>
        <taxon>Bacteria</taxon>
        <taxon>Bacillati</taxon>
        <taxon>Actinomycetota</taxon>
        <taxon>Actinomycetes</taxon>
        <taxon>Propionibacteriales</taxon>
        <taxon>Nocardioidaceae</taxon>
        <taxon>Nocardioides</taxon>
    </lineage>
</organism>
<feature type="region of interest" description="Disordered" evidence="1">
    <location>
        <begin position="75"/>
        <end position="110"/>
    </location>
</feature>
<evidence type="ECO:0000313" key="3">
    <source>
        <dbReference type="Proteomes" id="UP001240447"/>
    </source>
</evidence>
<dbReference type="SUPFAM" id="SSF53955">
    <property type="entry name" value="Lysozyme-like"/>
    <property type="match status" value="1"/>
</dbReference>
<comment type="caution">
    <text evidence="2">The sequence shown here is derived from an EMBL/GenBank/DDBJ whole genome shotgun (WGS) entry which is preliminary data.</text>
</comment>
<sequence>MLLPPRYVPRHRAEAPARPPRRAARIAVVSLATLGTGGAISAGVLAGSGEPAGTSAVVASAVSDEDAATLRAEREQVAERASRAGGRASLSAEAAEGETADGQPAGGEPDETKMLTLAPPAGGAVTGVDDLADADPREIAQGMLGEFGFGSDQWGCLDQLWISESDWEVDADNPTSSAYGIPQALTGGTHDDLPADYMTNPVSQIRWGLGYIRDAYGTPCSAWSFKQANNWY</sequence>